<dbReference type="AlphaFoldDB" id="A0A8J3JVX6"/>
<dbReference type="Pfam" id="PF19372">
    <property type="entry name" value="DUF5947"/>
    <property type="match status" value="2"/>
</dbReference>
<keyword evidence="2" id="KW-1185">Reference proteome</keyword>
<protein>
    <submittedName>
        <fullName evidence="1">Uncharacterized protein</fullName>
    </submittedName>
</protein>
<reference evidence="1 2" key="1">
    <citation type="submission" date="2021-01" db="EMBL/GenBank/DDBJ databases">
        <title>Whole genome shotgun sequence of Catellatospora bangladeshensis NBRC 107357.</title>
        <authorList>
            <person name="Komaki H."/>
            <person name="Tamura T."/>
        </authorList>
    </citation>
    <scope>NUCLEOTIDE SEQUENCE [LARGE SCALE GENOMIC DNA]</scope>
    <source>
        <strain evidence="1 2">NBRC 107357</strain>
    </source>
</reference>
<sequence>MNLRRYLTAPPAEPARAAPERCELCAAPIPAAHDHLVDVTGRSLPCACQACYLLFVPTAGDGAGAGARDGSGRRGARGRRYAAVPREYVALPGFALSEADWAALDVPVRLVFVFVNSVLGHPVALYPSPAGAAESQLPPRVWAELLARHPYTAALPADVMALLVHGGPDGPECHAVPIDACYRLVGLVRTLWRGFDGGQEARAAIDGFLAEVRSRAVPAPEPLAAGVAGG</sequence>
<accession>A0A8J3JVX6</accession>
<name>A0A8J3JVX6_9ACTN</name>
<comment type="caution">
    <text evidence="1">The sequence shown here is derived from an EMBL/GenBank/DDBJ whole genome shotgun (WGS) entry which is preliminary data.</text>
</comment>
<evidence type="ECO:0000313" key="1">
    <source>
        <dbReference type="EMBL" id="GIF86115.1"/>
    </source>
</evidence>
<proteinExistence type="predicted"/>
<dbReference type="EMBL" id="BONF01000059">
    <property type="protein sequence ID" value="GIF86115.1"/>
    <property type="molecule type" value="Genomic_DNA"/>
</dbReference>
<organism evidence="1 2">
    <name type="scientific">Catellatospora bangladeshensis</name>
    <dbReference type="NCBI Taxonomy" id="310355"/>
    <lineage>
        <taxon>Bacteria</taxon>
        <taxon>Bacillati</taxon>
        <taxon>Actinomycetota</taxon>
        <taxon>Actinomycetes</taxon>
        <taxon>Micromonosporales</taxon>
        <taxon>Micromonosporaceae</taxon>
        <taxon>Catellatospora</taxon>
    </lineage>
</organism>
<evidence type="ECO:0000313" key="2">
    <source>
        <dbReference type="Proteomes" id="UP000601223"/>
    </source>
</evidence>
<dbReference type="Proteomes" id="UP000601223">
    <property type="component" value="Unassembled WGS sequence"/>
</dbReference>
<dbReference type="InterPro" id="IPR045991">
    <property type="entry name" value="DUF5947"/>
</dbReference>
<dbReference type="RefSeq" id="WP_203756877.1">
    <property type="nucleotide sequence ID" value="NZ_BONF01000059.1"/>
</dbReference>
<gene>
    <name evidence="1" type="ORF">Cba03nite_74640</name>
</gene>